<dbReference type="AlphaFoldDB" id="A0A939TL15"/>
<dbReference type="EMBL" id="JAGFBF010000005">
    <property type="protein sequence ID" value="MBO2990851.1"/>
    <property type="molecule type" value="Genomic_DNA"/>
</dbReference>
<dbReference type="SUPFAM" id="SSF55729">
    <property type="entry name" value="Acyl-CoA N-acyltransferases (Nat)"/>
    <property type="match status" value="1"/>
</dbReference>
<evidence type="ECO:0000313" key="2">
    <source>
        <dbReference type="EMBL" id="MBO2990851.1"/>
    </source>
</evidence>
<evidence type="ECO:0000259" key="1">
    <source>
        <dbReference type="PROSITE" id="PS51186"/>
    </source>
</evidence>
<accession>A0A939TL15</accession>
<evidence type="ECO:0000313" key="3">
    <source>
        <dbReference type="Proteomes" id="UP000668403"/>
    </source>
</evidence>
<sequence>MKTRIRTATHEDTPRAAATLAAAFRAYPWTRWSLPEDEYAARLERIQAVYLAHALEHGIVLVTDDLVGVIAVLPPDCPAPSAHVQSDVVALMGERLDAVFGVVLPDRLPGSWDLATLGVRPDSAGRGVGAALIAEALDRVRISPSPRVSLETSSERNVALYARFGFEVTHVTRIPEGPTVHTMGVDLGPSDG</sequence>
<organism evidence="2 3">
    <name type="scientific">Leucobacter tardus</name>
    <dbReference type="NCBI Taxonomy" id="501483"/>
    <lineage>
        <taxon>Bacteria</taxon>
        <taxon>Bacillati</taxon>
        <taxon>Actinomycetota</taxon>
        <taxon>Actinomycetes</taxon>
        <taxon>Micrococcales</taxon>
        <taxon>Microbacteriaceae</taxon>
        <taxon>Leucobacter</taxon>
    </lineage>
</organism>
<dbReference type="CDD" id="cd04301">
    <property type="entry name" value="NAT_SF"/>
    <property type="match status" value="1"/>
</dbReference>
<keyword evidence="3" id="KW-1185">Reference proteome</keyword>
<dbReference type="Gene3D" id="3.40.630.30">
    <property type="match status" value="1"/>
</dbReference>
<protein>
    <submittedName>
        <fullName evidence="2">GNAT family N-acetyltransferase</fullName>
    </submittedName>
</protein>
<dbReference type="Pfam" id="PF13673">
    <property type="entry name" value="Acetyltransf_10"/>
    <property type="match status" value="1"/>
</dbReference>
<name>A0A939TL15_9MICO</name>
<dbReference type="RefSeq" id="WP_208240149.1">
    <property type="nucleotide sequence ID" value="NZ_BAAAQU010000002.1"/>
</dbReference>
<proteinExistence type="predicted"/>
<dbReference type="InterPro" id="IPR016181">
    <property type="entry name" value="Acyl_CoA_acyltransferase"/>
</dbReference>
<dbReference type="Proteomes" id="UP000668403">
    <property type="component" value="Unassembled WGS sequence"/>
</dbReference>
<dbReference type="PANTHER" id="PTHR42791:SF1">
    <property type="entry name" value="N-ACETYLTRANSFERASE DOMAIN-CONTAINING PROTEIN"/>
    <property type="match status" value="1"/>
</dbReference>
<reference evidence="2" key="1">
    <citation type="submission" date="2021-03" db="EMBL/GenBank/DDBJ databases">
        <title>Leucobacter chromiisoli sp. nov., isolated from chromium-containing soil of chemical plant.</title>
        <authorList>
            <person name="Xu Z."/>
        </authorList>
    </citation>
    <scope>NUCLEOTIDE SEQUENCE</scope>
    <source>
        <strain evidence="2">K 70/01</strain>
    </source>
</reference>
<gene>
    <name evidence="2" type="ORF">J4H85_12675</name>
</gene>
<dbReference type="GO" id="GO:0016747">
    <property type="term" value="F:acyltransferase activity, transferring groups other than amino-acyl groups"/>
    <property type="evidence" value="ECO:0007669"/>
    <property type="project" value="InterPro"/>
</dbReference>
<dbReference type="InterPro" id="IPR000182">
    <property type="entry name" value="GNAT_dom"/>
</dbReference>
<dbReference type="PROSITE" id="PS51186">
    <property type="entry name" value="GNAT"/>
    <property type="match status" value="1"/>
</dbReference>
<dbReference type="PANTHER" id="PTHR42791">
    <property type="entry name" value="GNAT FAMILY ACETYLTRANSFERASE"/>
    <property type="match status" value="1"/>
</dbReference>
<dbReference type="InterPro" id="IPR052523">
    <property type="entry name" value="Trichothecene_AcTrans"/>
</dbReference>
<comment type="caution">
    <text evidence="2">The sequence shown here is derived from an EMBL/GenBank/DDBJ whole genome shotgun (WGS) entry which is preliminary data.</text>
</comment>
<feature type="domain" description="N-acetyltransferase" evidence="1">
    <location>
        <begin position="3"/>
        <end position="188"/>
    </location>
</feature>